<dbReference type="EMBL" id="JAGMUV010000007">
    <property type="protein sequence ID" value="KAH7148512.1"/>
    <property type="molecule type" value="Genomic_DNA"/>
</dbReference>
<comment type="caution">
    <text evidence="2">The sequence shown here is derived from an EMBL/GenBank/DDBJ whole genome shotgun (WGS) entry which is preliminary data.</text>
</comment>
<sequence length="86" mass="9410">MSAFAARIITRAAARRQFSLLGAMRTVGRSMEAHPFERISITQKAAKPDYGKMVKRVGSQAVLFFPFMGVALGWPAICPLILDGNL</sequence>
<gene>
    <name evidence="2" type="ORF">EDB81DRAFT_946699</name>
</gene>
<name>A0A9P9EXZ6_9HYPO</name>
<evidence type="ECO:0000313" key="2">
    <source>
        <dbReference type="EMBL" id="KAH7148512.1"/>
    </source>
</evidence>
<organism evidence="2 3">
    <name type="scientific">Dactylonectria macrodidyma</name>
    <dbReference type="NCBI Taxonomy" id="307937"/>
    <lineage>
        <taxon>Eukaryota</taxon>
        <taxon>Fungi</taxon>
        <taxon>Dikarya</taxon>
        <taxon>Ascomycota</taxon>
        <taxon>Pezizomycotina</taxon>
        <taxon>Sordariomycetes</taxon>
        <taxon>Hypocreomycetidae</taxon>
        <taxon>Hypocreales</taxon>
        <taxon>Nectriaceae</taxon>
        <taxon>Dactylonectria</taxon>
    </lineage>
</organism>
<reference evidence="2" key="1">
    <citation type="journal article" date="2021" name="Nat. Commun.">
        <title>Genetic determinants of endophytism in the Arabidopsis root mycobiome.</title>
        <authorList>
            <person name="Mesny F."/>
            <person name="Miyauchi S."/>
            <person name="Thiergart T."/>
            <person name="Pickel B."/>
            <person name="Atanasova L."/>
            <person name="Karlsson M."/>
            <person name="Huettel B."/>
            <person name="Barry K.W."/>
            <person name="Haridas S."/>
            <person name="Chen C."/>
            <person name="Bauer D."/>
            <person name="Andreopoulos W."/>
            <person name="Pangilinan J."/>
            <person name="LaButti K."/>
            <person name="Riley R."/>
            <person name="Lipzen A."/>
            <person name="Clum A."/>
            <person name="Drula E."/>
            <person name="Henrissat B."/>
            <person name="Kohler A."/>
            <person name="Grigoriev I.V."/>
            <person name="Martin F.M."/>
            <person name="Hacquard S."/>
        </authorList>
    </citation>
    <scope>NUCLEOTIDE SEQUENCE</scope>
    <source>
        <strain evidence="2">MPI-CAGE-AT-0147</strain>
    </source>
</reference>
<dbReference type="Proteomes" id="UP000738349">
    <property type="component" value="Unassembled WGS sequence"/>
</dbReference>
<keyword evidence="1" id="KW-0812">Transmembrane</keyword>
<accession>A0A9P9EXZ6</accession>
<keyword evidence="3" id="KW-1185">Reference proteome</keyword>
<evidence type="ECO:0000313" key="3">
    <source>
        <dbReference type="Proteomes" id="UP000738349"/>
    </source>
</evidence>
<evidence type="ECO:0000256" key="1">
    <source>
        <dbReference type="SAM" id="Phobius"/>
    </source>
</evidence>
<dbReference type="AlphaFoldDB" id="A0A9P9EXZ6"/>
<proteinExistence type="predicted"/>
<keyword evidence="1" id="KW-0472">Membrane</keyword>
<feature type="transmembrane region" description="Helical" evidence="1">
    <location>
        <begin position="61"/>
        <end position="82"/>
    </location>
</feature>
<keyword evidence="1" id="KW-1133">Transmembrane helix</keyword>
<protein>
    <submittedName>
        <fullName evidence="2">Uncharacterized protein</fullName>
    </submittedName>
</protein>
<dbReference type="OrthoDB" id="4829316at2759"/>